<dbReference type="Proteomes" id="UP000694867">
    <property type="component" value="Unplaced"/>
</dbReference>
<name>A0AAJ6QPC1_9ACAR</name>
<evidence type="ECO:0000313" key="6">
    <source>
        <dbReference type="Proteomes" id="UP000694867"/>
    </source>
</evidence>
<dbReference type="GO" id="GO:0005762">
    <property type="term" value="C:mitochondrial large ribosomal subunit"/>
    <property type="evidence" value="ECO:0007669"/>
    <property type="project" value="TreeGrafter"/>
</dbReference>
<dbReference type="PANTHER" id="PTHR13528">
    <property type="entry name" value="39S RIBOSOMAL PROTEIN L28, MITOCHONDRIAL"/>
    <property type="match status" value="1"/>
</dbReference>
<evidence type="ECO:0000256" key="5">
    <source>
        <dbReference type="ARBA" id="ARBA00035538"/>
    </source>
</evidence>
<gene>
    <name evidence="7" type="primary">LOC100908397</name>
</gene>
<dbReference type="GO" id="GO:0003735">
    <property type="term" value="F:structural constituent of ribosome"/>
    <property type="evidence" value="ECO:0007669"/>
    <property type="project" value="InterPro"/>
</dbReference>
<comment type="similarity">
    <text evidence="1">Belongs to the bacterial ribosomal protein bL28 family.</text>
</comment>
<dbReference type="InterPro" id="IPR026569">
    <property type="entry name" value="Ribosomal_bL28"/>
</dbReference>
<protein>
    <recommendedName>
        <fullName evidence="4">Large ribosomal subunit protein bL28m</fullName>
    </recommendedName>
    <alternativeName>
        <fullName evidence="5">39S ribosomal protein L28, mitochondrial</fullName>
    </alternativeName>
</protein>
<dbReference type="InterPro" id="IPR034704">
    <property type="entry name" value="Ribosomal_bL28/bL31-like_sf"/>
</dbReference>
<proteinExistence type="inferred from homology"/>
<keyword evidence="6" id="KW-1185">Reference proteome</keyword>
<keyword evidence="2 7" id="KW-0689">Ribosomal protein</keyword>
<dbReference type="AlphaFoldDB" id="A0AAJ6QPC1"/>
<organism evidence="6 7">
    <name type="scientific">Galendromus occidentalis</name>
    <name type="common">western predatory mite</name>
    <dbReference type="NCBI Taxonomy" id="34638"/>
    <lineage>
        <taxon>Eukaryota</taxon>
        <taxon>Metazoa</taxon>
        <taxon>Ecdysozoa</taxon>
        <taxon>Arthropoda</taxon>
        <taxon>Chelicerata</taxon>
        <taxon>Arachnida</taxon>
        <taxon>Acari</taxon>
        <taxon>Parasitiformes</taxon>
        <taxon>Mesostigmata</taxon>
        <taxon>Gamasina</taxon>
        <taxon>Phytoseioidea</taxon>
        <taxon>Phytoseiidae</taxon>
        <taxon>Typhlodrominae</taxon>
        <taxon>Galendromus</taxon>
    </lineage>
</organism>
<dbReference type="CTD" id="10573"/>
<accession>A0AAJ6QPC1</accession>
<sequence length="236" mass="27678">MATMGTKFRPITERFPKCYQQFLADMRRPRARVMCRPPAEKLRYDASQHLVFKVPDARIPTIFLPESQRGLWGGEEAVKGFRLRKKGRGTVPTLWVPYVTKNVLYSEILDKHFQIETTDHALRLIDESFGFDNYILKTPVQDLNSQMALDIRRKMLLAMARREIYPDNPERRKEILEKYAEFIIPEEEAEWFGLHIREATWKLLEQEQKAKGTPMKAQLRAKFIESLKNPTPPAES</sequence>
<dbReference type="GeneID" id="100908397"/>
<dbReference type="PANTHER" id="PTHR13528:SF2">
    <property type="entry name" value="LARGE RIBOSOMAL SUBUNIT PROTEIN BL28M"/>
    <property type="match status" value="1"/>
</dbReference>
<evidence type="ECO:0000256" key="4">
    <source>
        <dbReference type="ARBA" id="ARBA00035269"/>
    </source>
</evidence>
<evidence type="ECO:0000256" key="3">
    <source>
        <dbReference type="ARBA" id="ARBA00023274"/>
    </source>
</evidence>
<evidence type="ECO:0000256" key="2">
    <source>
        <dbReference type="ARBA" id="ARBA00022980"/>
    </source>
</evidence>
<reference evidence="7" key="1">
    <citation type="submission" date="2025-08" db="UniProtKB">
        <authorList>
            <consortium name="RefSeq"/>
        </authorList>
    </citation>
    <scope>IDENTIFICATION</scope>
</reference>
<dbReference type="KEGG" id="goe:100908397"/>
<dbReference type="RefSeq" id="XP_003739529.1">
    <property type="nucleotide sequence ID" value="XM_003739481.2"/>
</dbReference>
<evidence type="ECO:0000256" key="1">
    <source>
        <dbReference type="ARBA" id="ARBA00008760"/>
    </source>
</evidence>
<keyword evidence="3" id="KW-0687">Ribonucleoprotein</keyword>
<evidence type="ECO:0000313" key="7">
    <source>
        <dbReference type="RefSeq" id="XP_003739529.1"/>
    </source>
</evidence>
<dbReference type="SUPFAM" id="SSF143800">
    <property type="entry name" value="L28p-like"/>
    <property type="match status" value="1"/>
</dbReference>